<dbReference type="Ensembl" id="ENSMFAT00000067573.2">
    <property type="protein sequence ID" value="ENSMFAP00000017033.2"/>
    <property type="gene ID" value="ENSMFAG00000031673.2"/>
</dbReference>
<evidence type="ECO:0000256" key="20">
    <source>
        <dbReference type="RuleBase" id="RU361242"/>
    </source>
</evidence>
<keyword evidence="12" id="KW-1133">Transmembrane helix</keyword>
<evidence type="ECO:0000256" key="9">
    <source>
        <dbReference type="ARBA" id="ARBA00022723"/>
    </source>
</evidence>
<dbReference type="Pfam" id="PF00535">
    <property type="entry name" value="Glycos_transf_2"/>
    <property type="match status" value="1"/>
</dbReference>
<keyword evidence="13 20" id="KW-0333">Golgi apparatus</keyword>
<dbReference type="VEuPathDB" id="HostDB:ENSMFAG00000031673"/>
<dbReference type="eggNOG" id="KOG3736">
    <property type="taxonomic scope" value="Eukaryota"/>
</dbReference>
<reference evidence="22 23" key="1">
    <citation type="submission" date="2013-03" db="EMBL/GenBank/DDBJ databases">
        <authorList>
            <person name="Warren W."/>
            <person name="Wilson R.K."/>
        </authorList>
    </citation>
    <scope>NUCLEOTIDE SEQUENCE</scope>
</reference>
<dbReference type="SMART" id="SM00458">
    <property type="entry name" value="RICIN"/>
    <property type="match status" value="1"/>
</dbReference>
<dbReference type="InterPro" id="IPR029044">
    <property type="entry name" value="Nucleotide-diphossugar_trans"/>
</dbReference>
<sequence length="598" mass="68495">MRLLRRHHTPLRLAIVGCTFVFFLFLLHRDVSNREEATEKPWLKSLVSRKDHVLDIMLEAVNNLRDSMPKLQIRAPEAQPTLFSINQSCLPGFYTPAELKPFWERPPQDPNAPGADGKAFQKSKWTPLETQEKEEGYKKHCFNAFASDRISLQRSLGPDTRPPECVDQKFRRCPPLATTSVIIVFHNEAWSTLLRTVYSVLHTTPAILLKEIILVDDASTEEHLKEKLEQYVKQLQVVKVVRQEERKGLITARLLGASVAQAEVLTFLDAHCECFHGWLEPLLARIAEDKTVVVSPDIVTIDLNTFEFAKPVQRGRVHSRGNFDWSLTFGWETLPPHEKQRRKDETYPIKSPTFAGGLFSISKSYFEHIGTYDNQMEIWGGENVEMSFRVWQCGGQLEIIPCSVVGHVFRTKSPHTFPKGTSVIARNQVRLAEVWMDSYKKIFYRRNLQAAKMAQEVRRNGPQRGLDEEKYAHPSPEHFLSSPAPFLYPKEWLWKAGGKLSPCFSCLDFQYFEYTTQRDLRHNIAKQLCLHVSKGALGLGSCHFTGKNSQVPKDEEWELTQDQLIRNSGSGTCLTSQDKKPAMAPCNPNDPHQLWLFV</sequence>
<keyword evidence="17 20" id="KW-0464">Manganese</keyword>
<dbReference type="GO" id="GO:0006493">
    <property type="term" value="P:protein O-linked glycosylation"/>
    <property type="evidence" value="ECO:0007669"/>
    <property type="project" value="TreeGrafter"/>
</dbReference>
<keyword evidence="11" id="KW-0735">Signal-anchor</keyword>
<evidence type="ECO:0000256" key="15">
    <source>
        <dbReference type="ARBA" id="ARBA00023157"/>
    </source>
</evidence>
<gene>
    <name evidence="22" type="primary">GALNT6</name>
</gene>
<feature type="domain" description="Ricin B lectin" evidence="21">
    <location>
        <begin position="469"/>
        <end position="598"/>
    </location>
</feature>
<dbReference type="GO" id="GO:0046872">
    <property type="term" value="F:metal ion binding"/>
    <property type="evidence" value="ECO:0007669"/>
    <property type="project" value="UniProtKB-KW"/>
</dbReference>
<keyword evidence="9" id="KW-0479">Metal-binding</keyword>
<name>G8F487_MACFA</name>
<organism evidence="22 23">
    <name type="scientific">Macaca fascicularis</name>
    <name type="common">Crab-eating macaque</name>
    <name type="synonym">Cynomolgus monkey</name>
    <dbReference type="NCBI Taxonomy" id="9541"/>
    <lineage>
        <taxon>Eukaryota</taxon>
        <taxon>Metazoa</taxon>
        <taxon>Chordata</taxon>
        <taxon>Craniata</taxon>
        <taxon>Vertebrata</taxon>
        <taxon>Euteleostomi</taxon>
        <taxon>Mammalia</taxon>
        <taxon>Eutheria</taxon>
        <taxon>Euarchontoglires</taxon>
        <taxon>Primates</taxon>
        <taxon>Haplorrhini</taxon>
        <taxon>Catarrhini</taxon>
        <taxon>Cercopithecidae</taxon>
        <taxon>Cercopithecinae</taxon>
        <taxon>Macaca</taxon>
    </lineage>
</organism>
<dbReference type="PANTHER" id="PTHR11675">
    <property type="entry name" value="N-ACETYLGALACTOSAMINYLTRANSFERASE"/>
    <property type="match status" value="1"/>
</dbReference>
<dbReference type="GO" id="GO:0030246">
    <property type="term" value="F:carbohydrate binding"/>
    <property type="evidence" value="ECO:0007669"/>
    <property type="project" value="UniProtKB-KW"/>
</dbReference>
<dbReference type="PANTHER" id="PTHR11675:SF58">
    <property type="entry name" value="POLYPEPTIDE N-ACETYLGALACTOSAMINYLTRANSFERASE 6"/>
    <property type="match status" value="1"/>
</dbReference>
<dbReference type="InterPro" id="IPR045885">
    <property type="entry name" value="GalNAc-T"/>
</dbReference>
<evidence type="ECO:0000256" key="11">
    <source>
        <dbReference type="ARBA" id="ARBA00022968"/>
    </source>
</evidence>
<accession>G8F487</accession>
<dbReference type="AlphaFoldDB" id="G8F487"/>
<evidence type="ECO:0000256" key="19">
    <source>
        <dbReference type="ARBA" id="ARBA00052209"/>
    </source>
</evidence>
<keyword evidence="23" id="KW-1185">Reference proteome</keyword>
<dbReference type="Gene3D" id="2.80.10.50">
    <property type="match status" value="1"/>
</dbReference>
<evidence type="ECO:0000256" key="2">
    <source>
        <dbReference type="ARBA" id="ARBA00004323"/>
    </source>
</evidence>
<dbReference type="SUPFAM" id="SSF50370">
    <property type="entry name" value="Ricin B-like lectins"/>
    <property type="match status" value="1"/>
</dbReference>
<keyword evidence="8" id="KW-0812">Transmembrane</keyword>
<evidence type="ECO:0000313" key="23">
    <source>
        <dbReference type="Proteomes" id="UP000233100"/>
    </source>
</evidence>
<evidence type="ECO:0000256" key="8">
    <source>
        <dbReference type="ARBA" id="ARBA00022692"/>
    </source>
</evidence>
<proteinExistence type="inferred from homology"/>
<comment type="pathway">
    <text evidence="3 20">Protein modification; protein glycosylation.</text>
</comment>
<evidence type="ECO:0000313" key="22">
    <source>
        <dbReference type="Ensembl" id="ENSMFAP00000017033.2"/>
    </source>
</evidence>
<dbReference type="UniPathway" id="UPA00378"/>
<dbReference type="GO" id="GO:0048471">
    <property type="term" value="C:perinuclear region of cytoplasm"/>
    <property type="evidence" value="ECO:0007669"/>
    <property type="project" value="Ensembl"/>
</dbReference>
<dbReference type="Proteomes" id="UP000233100">
    <property type="component" value="Chromosome 11"/>
</dbReference>
<evidence type="ECO:0000256" key="14">
    <source>
        <dbReference type="ARBA" id="ARBA00023136"/>
    </source>
</evidence>
<dbReference type="InterPro" id="IPR001173">
    <property type="entry name" value="Glyco_trans_2-like"/>
</dbReference>
<dbReference type="GO" id="GO:0004653">
    <property type="term" value="F:polypeptide N-acetylgalactosaminyltransferase activity"/>
    <property type="evidence" value="ECO:0007669"/>
    <property type="project" value="UniProtKB-EC"/>
</dbReference>
<dbReference type="PROSITE" id="PS50231">
    <property type="entry name" value="RICIN_B_LECTIN"/>
    <property type="match status" value="1"/>
</dbReference>
<dbReference type="Gene3D" id="3.90.550.10">
    <property type="entry name" value="Spore Coat Polysaccharide Biosynthesis Protein SpsA, Chain A"/>
    <property type="match status" value="1"/>
</dbReference>
<keyword evidence="14" id="KW-0472">Membrane</keyword>
<keyword evidence="16" id="KW-0325">Glycoprotein</keyword>
<evidence type="ECO:0000256" key="6">
    <source>
        <dbReference type="ARBA" id="ARBA00022676"/>
    </source>
</evidence>
<dbReference type="SUPFAM" id="SSF53448">
    <property type="entry name" value="Nucleotide-diphospho-sugar transferases"/>
    <property type="match status" value="1"/>
</dbReference>
<dbReference type="InterPro" id="IPR035992">
    <property type="entry name" value="Ricin_B-like_lectins"/>
</dbReference>
<evidence type="ECO:0000256" key="13">
    <source>
        <dbReference type="ARBA" id="ARBA00023034"/>
    </source>
</evidence>
<evidence type="ECO:0000259" key="21">
    <source>
        <dbReference type="SMART" id="SM00458"/>
    </source>
</evidence>
<evidence type="ECO:0000256" key="17">
    <source>
        <dbReference type="ARBA" id="ARBA00023211"/>
    </source>
</evidence>
<evidence type="ECO:0000256" key="18">
    <source>
        <dbReference type="ARBA" id="ARBA00050905"/>
    </source>
</evidence>
<dbReference type="GeneTree" id="ENSGT00940000160845"/>
<evidence type="ECO:0000256" key="10">
    <source>
        <dbReference type="ARBA" id="ARBA00022734"/>
    </source>
</evidence>
<evidence type="ECO:0000256" key="7">
    <source>
        <dbReference type="ARBA" id="ARBA00022679"/>
    </source>
</evidence>
<protein>
    <recommendedName>
        <fullName evidence="5 20">Polypeptide N-acetylgalactosaminyltransferase</fullName>
        <ecNumber evidence="20">2.4.1.-</ecNumber>
    </recommendedName>
    <alternativeName>
        <fullName evidence="20">Protein-UDP acetylgalactosaminyltransferase</fullName>
    </alternativeName>
</protein>
<keyword evidence="10 20" id="KW-0430">Lectin</keyword>
<evidence type="ECO:0000256" key="12">
    <source>
        <dbReference type="ARBA" id="ARBA00022989"/>
    </source>
</evidence>
<comment type="subcellular location">
    <subcellularLocation>
        <location evidence="2 20">Golgi apparatus membrane</location>
        <topology evidence="2 20">Single-pass type II membrane protein</topology>
    </subcellularLocation>
</comment>
<keyword evidence="7 20" id="KW-0808">Transferase</keyword>
<evidence type="ECO:0000256" key="4">
    <source>
        <dbReference type="ARBA" id="ARBA00005680"/>
    </source>
</evidence>
<dbReference type="CDD" id="cd02510">
    <property type="entry name" value="pp-GalNAc-T"/>
    <property type="match status" value="1"/>
</dbReference>
<evidence type="ECO:0000256" key="5">
    <source>
        <dbReference type="ARBA" id="ARBA00012644"/>
    </source>
</evidence>
<dbReference type="STRING" id="9541.ENSMFAP00000017033"/>
<keyword evidence="15 20" id="KW-1015">Disulfide bond</keyword>
<comment type="similarity">
    <text evidence="4 20">Belongs to the glycosyltransferase 2 family. GalNAc-T subfamily.</text>
</comment>
<comment type="catalytic activity">
    <reaction evidence="18">
        <text>L-threonyl-[protein] + UDP-N-acetyl-alpha-D-galactosamine = a 3-O-[N-acetyl-alpha-D-galactosaminyl]-L-threonyl-[protein] + UDP + H(+)</text>
        <dbReference type="Rhea" id="RHEA:52424"/>
        <dbReference type="Rhea" id="RHEA-COMP:11060"/>
        <dbReference type="Rhea" id="RHEA-COMP:11689"/>
        <dbReference type="ChEBI" id="CHEBI:15378"/>
        <dbReference type="ChEBI" id="CHEBI:30013"/>
        <dbReference type="ChEBI" id="CHEBI:58223"/>
        <dbReference type="ChEBI" id="CHEBI:67138"/>
        <dbReference type="ChEBI" id="CHEBI:87075"/>
        <dbReference type="EC" id="2.4.1.41"/>
    </reaction>
</comment>
<keyword evidence="6 20" id="KW-0328">Glycosyltransferase</keyword>
<dbReference type="EC" id="2.4.1.-" evidence="20"/>
<dbReference type="InterPro" id="IPR000772">
    <property type="entry name" value="Ricin_B_lectin"/>
</dbReference>
<reference evidence="22" key="3">
    <citation type="submission" date="2025-09" db="UniProtKB">
        <authorList>
            <consortium name="Ensembl"/>
        </authorList>
    </citation>
    <scope>IDENTIFICATION</scope>
</reference>
<dbReference type="GO" id="GO:0000139">
    <property type="term" value="C:Golgi membrane"/>
    <property type="evidence" value="ECO:0007669"/>
    <property type="project" value="UniProtKB-SubCell"/>
</dbReference>
<comment type="cofactor">
    <cofactor evidence="1 20">
        <name>Mn(2+)</name>
        <dbReference type="ChEBI" id="CHEBI:29035"/>
    </cofactor>
</comment>
<comment type="catalytic activity">
    <reaction evidence="19">
        <text>L-seryl-[protein] + UDP-N-acetyl-alpha-D-galactosamine = a 3-O-[N-acetyl-alpha-D-galactosaminyl]-L-seryl-[protein] + UDP + H(+)</text>
        <dbReference type="Rhea" id="RHEA:23956"/>
        <dbReference type="Rhea" id="RHEA-COMP:9863"/>
        <dbReference type="Rhea" id="RHEA-COMP:12788"/>
        <dbReference type="ChEBI" id="CHEBI:15378"/>
        <dbReference type="ChEBI" id="CHEBI:29999"/>
        <dbReference type="ChEBI" id="CHEBI:53604"/>
        <dbReference type="ChEBI" id="CHEBI:58223"/>
        <dbReference type="ChEBI" id="CHEBI:67138"/>
        <dbReference type="EC" id="2.4.1.41"/>
    </reaction>
</comment>
<reference evidence="22" key="2">
    <citation type="submission" date="2025-08" db="UniProtKB">
        <authorList>
            <consortium name="Ensembl"/>
        </authorList>
    </citation>
    <scope>IDENTIFICATION</scope>
</reference>
<evidence type="ECO:0000256" key="16">
    <source>
        <dbReference type="ARBA" id="ARBA00023180"/>
    </source>
</evidence>
<evidence type="ECO:0000256" key="3">
    <source>
        <dbReference type="ARBA" id="ARBA00004922"/>
    </source>
</evidence>
<evidence type="ECO:0000256" key="1">
    <source>
        <dbReference type="ARBA" id="ARBA00001936"/>
    </source>
</evidence>
<dbReference type="Pfam" id="PF00652">
    <property type="entry name" value="Ricin_B_lectin"/>
    <property type="match status" value="1"/>
</dbReference>
<dbReference type="Bgee" id="ENSMFAG00000031673">
    <property type="expression patterns" value="Expressed in colon and 5 other cell types or tissues"/>
</dbReference>
<dbReference type="FunFam" id="3.90.550.10:FF:000039">
    <property type="entry name" value="Polypeptide N-acetylgalactosaminyltransferase"/>
    <property type="match status" value="1"/>
</dbReference>